<feature type="transmembrane region" description="Helical" evidence="1">
    <location>
        <begin position="322"/>
        <end position="342"/>
    </location>
</feature>
<dbReference type="EMBL" id="SLZZ01000017">
    <property type="protein sequence ID" value="TCS77441.1"/>
    <property type="molecule type" value="Genomic_DNA"/>
</dbReference>
<keyword evidence="1" id="KW-1133">Transmembrane helix</keyword>
<feature type="transmembrane region" description="Helical" evidence="1">
    <location>
        <begin position="348"/>
        <end position="367"/>
    </location>
</feature>
<feature type="transmembrane region" description="Helical" evidence="1">
    <location>
        <begin position="491"/>
        <end position="512"/>
    </location>
</feature>
<feature type="transmembrane region" description="Helical" evidence="1">
    <location>
        <begin position="81"/>
        <end position="105"/>
    </location>
</feature>
<reference evidence="2 3" key="1">
    <citation type="submission" date="2019-03" db="EMBL/GenBank/DDBJ databases">
        <title>Genomic Encyclopedia of Type Strains, Phase IV (KMG-IV): sequencing the most valuable type-strain genomes for metagenomic binning, comparative biology and taxonomic classification.</title>
        <authorList>
            <person name="Goeker M."/>
        </authorList>
    </citation>
    <scope>NUCLEOTIDE SEQUENCE [LARGE SCALE GENOMIC DNA]</scope>
    <source>
        <strain evidence="2 3">DSM 29489</strain>
    </source>
</reference>
<keyword evidence="3" id="KW-1185">Reference proteome</keyword>
<dbReference type="AlphaFoldDB" id="A0A4R3K460"/>
<organism evidence="2 3">
    <name type="scientific">Muricomes intestini</name>
    <dbReference type="NCBI Taxonomy" id="1796634"/>
    <lineage>
        <taxon>Bacteria</taxon>
        <taxon>Bacillati</taxon>
        <taxon>Bacillota</taxon>
        <taxon>Clostridia</taxon>
        <taxon>Lachnospirales</taxon>
        <taxon>Lachnospiraceae</taxon>
        <taxon>Muricomes</taxon>
    </lineage>
</organism>
<dbReference type="Proteomes" id="UP000295726">
    <property type="component" value="Unassembled WGS sequence"/>
</dbReference>
<comment type="caution">
    <text evidence="2">The sequence shown here is derived from an EMBL/GenBank/DDBJ whole genome shotgun (WGS) entry which is preliminary data.</text>
</comment>
<feature type="transmembrane region" description="Helical" evidence="1">
    <location>
        <begin position="117"/>
        <end position="140"/>
    </location>
</feature>
<evidence type="ECO:0000313" key="3">
    <source>
        <dbReference type="Proteomes" id="UP000295726"/>
    </source>
</evidence>
<dbReference type="RefSeq" id="WP_132382199.1">
    <property type="nucleotide sequence ID" value="NZ_DAIPCY010000030.1"/>
</dbReference>
<dbReference type="OrthoDB" id="3320984at2"/>
<accession>A0A4R3K460</accession>
<feature type="transmembrane region" description="Helical" evidence="1">
    <location>
        <begin position="466"/>
        <end position="485"/>
    </location>
</feature>
<evidence type="ECO:0000256" key="1">
    <source>
        <dbReference type="SAM" id="Phobius"/>
    </source>
</evidence>
<name>A0A4R3K460_9FIRM</name>
<dbReference type="PANTHER" id="PTHR31610">
    <property type="entry name" value="SLR0360 PROTEIN"/>
    <property type="match status" value="1"/>
</dbReference>
<feature type="transmembrane region" description="Helical" evidence="1">
    <location>
        <begin position="195"/>
        <end position="217"/>
    </location>
</feature>
<feature type="transmembrane region" description="Helical" evidence="1">
    <location>
        <begin position="172"/>
        <end position="188"/>
    </location>
</feature>
<feature type="transmembrane region" description="Helical" evidence="1">
    <location>
        <begin position="20"/>
        <end position="38"/>
    </location>
</feature>
<keyword evidence="1" id="KW-0812">Transmembrane</keyword>
<protein>
    <submittedName>
        <fullName evidence="2">AGZA family xanthine/uracil permease-like MFS transporter</fullName>
    </submittedName>
</protein>
<sequence>MNEIKMPWFKRGDVDATIGVFFDGFTKIIVGVGVLTGIMKMSNEMVFGKLVSAIGMTAFLLLLFNTLYARRLGKKTGNAELTALPGGISGGTFFVWLYALLVPVYSQTGDAIYAWKVAINVNIIYSVLIIICAFIIKFIIQKIPSEAMLGSVVGGSMAYLLMTSLADGFSTPIVQIPALFMLIFLQFGRIKLKKFSPAFIAVGLGTILAWVTGAMHVSDFTASFQNIGFYLPLPQLGLVGGKAFQAALSYLPIAFAYAFADVTALLQGVEQAEQSGEKYDPKICLLETGCVNLIGSFIGNPFPMNIYWGHPAWKKAKAGTSYPLFVGALYLVLCMTGLVAIATSAIPSAATLIMLIFVAITTGTQSYSVVNKKYYPAMIMATAIPIFEMLYGKVENGVSAASNAIGAAINSAGIDFDVSSVAVTQADLAGTGVSKGFFALGKGSMMIAILFACIMIFVIDRKWLQAGVSALVAAVCAFFGIIHSATVTVNAAPVFMWIYIAIAVFFFIIHVLSKSRPELQPELEEIKAEEETKE</sequence>
<gene>
    <name evidence="2" type="ORF">EDD59_11750</name>
</gene>
<feature type="transmembrane region" description="Helical" evidence="1">
    <location>
        <begin position="237"/>
        <end position="260"/>
    </location>
</feature>
<feature type="transmembrane region" description="Helical" evidence="1">
    <location>
        <begin position="437"/>
        <end position="459"/>
    </location>
</feature>
<dbReference type="PANTHER" id="PTHR31610:SF0">
    <property type="entry name" value="SLC26A_SULP TRANSPORTER DOMAIN-CONTAINING PROTEIN"/>
    <property type="match status" value="1"/>
</dbReference>
<evidence type="ECO:0000313" key="2">
    <source>
        <dbReference type="EMBL" id="TCS77441.1"/>
    </source>
</evidence>
<feature type="transmembrane region" description="Helical" evidence="1">
    <location>
        <begin position="50"/>
        <end position="69"/>
    </location>
</feature>
<keyword evidence="1" id="KW-0472">Membrane</keyword>
<proteinExistence type="predicted"/>